<keyword evidence="2" id="KW-0472">Membrane</keyword>
<proteinExistence type="predicted"/>
<dbReference type="Pfam" id="PF25474">
    <property type="entry name" value="TPR_TmcB"/>
    <property type="match status" value="1"/>
</dbReference>
<dbReference type="PANTHER" id="PTHR31600:SF2">
    <property type="entry name" value="GAMETE ENRICHED GENE 10 PROTEIN-RELATED"/>
    <property type="match status" value="1"/>
</dbReference>
<feature type="transmembrane region" description="Helical" evidence="2">
    <location>
        <begin position="100"/>
        <end position="125"/>
    </location>
</feature>
<feature type="transmembrane region" description="Helical" evidence="2">
    <location>
        <begin position="1294"/>
        <end position="1321"/>
    </location>
</feature>
<feature type="domain" description="PAS" evidence="3">
    <location>
        <begin position="649"/>
        <end position="680"/>
    </location>
</feature>
<dbReference type="PROSITE" id="PS50112">
    <property type="entry name" value="PAS"/>
    <property type="match status" value="1"/>
</dbReference>
<dbReference type="InterPro" id="IPR000014">
    <property type="entry name" value="PAS"/>
</dbReference>
<evidence type="ECO:0000313" key="4">
    <source>
        <dbReference type="EMBL" id="EAR81881.3"/>
    </source>
</evidence>
<dbReference type="InParanoid" id="Q229B2"/>
<dbReference type="STRING" id="312017.Q229B2"/>
<feature type="transmembrane region" description="Helical" evidence="2">
    <location>
        <begin position="1659"/>
        <end position="1680"/>
    </location>
</feature>
<evidence type="ECO:0000256" key="1">
    <source>
        <dbReference type="SAM" id="MobiDB-lite"/>
    </source>
</evidence>
<dbReference type="InterPro" id="IPR052994">
    <property type="entry name" value="Tiny_macrocysts_regulators"/>
</dbReference>
<keyword evidence="2" id="KW-0812">Transmembrane</keyword>
<feature type="compositionally biased region" description="Polar residues" evidence="1">
    <location>
        <begin position="871"/>
        <end position="887"/>
    </location>
</feature>
<dbReference type="NCBIfam" id="TIGR00229">
    <property type="entry name" value="sensory_box"/>
    <property type="match status" value="1"/>
</dbReference>
<dbReference type="eggNOG" id="ENOG502SKIS">
    <property type="taxonomic scope" value="Eukaryota"/>
</dbReference>
<feature type="transmembrane region" description="Helical" evidence="2">
    <location>
        <begin position="146"/>
        <end position="164"/>
    </location>
</feature>
<dbReference type="EMBL" id="GG662304">
    <property type="protein sequence ID" value="EAR81881.3"/>
    <property type="molecule type" value="Genomic_DNA"/>
</dbReference>
<evidence type="ECO:0000256" key="2">
    <source>
        <dbReference type="SAM" id="Phobius"/>
    </source>
</evidence>
<reference evidence="5" key="1">
    <citation type="journal article" date="2006" name="PLoS Biol.">
        <title>Macronuclear genome sequence of the ciliate Tetrahymena thermophila, a model eukaryote.</title>
        <authorList>
            <person name="Eisen J.A."/>
            <person name="Coyne R.S."/>
            <person name="Wu M."/>
            <person name="Wu D."/>
            <person name="Thiagarajan M."/>
            <person name="Wortman J.R."/>
            <person name="Badger J.H."/>
            <person name="Ren Q."/>
            <person name="Amedeo P."/>
            <person name="Jones K.M."/>
            <person name="Tallon L.J."/>
            <person name="Delcher A.L."/>
            <person name="Salzberg S.L."/>
            <person name="Silva J.C."/>
            <person name="Haas B.J."/>
            <person name="Majoros W.H."/>
            <person name="Farzad M."/>
            <person name="Carlton J.M."/>
            <person name="Smith R.K. Jr."/>
            <person name="Garg J."/>
            <person name="Pearlman R.E."/>
            <person name="Karrer K.M."/>
            <person name="Sun L."/>
            <person name="Manning G."/>
            <person name="Elde N.C."/>
            <person name="Turkewitz A.P."/>
            <person name="Asai D.J."/>
            <person name="Wilkes D.E."/>
            <person name="Wang Y."/>
            <person name="Cai H."/>
            <person name="Collins K."/>
            <person name="Stewart B.A."/>
            <person name="Lee S.R."/>
            <person name="Wilamowska K."/>
            <person name="Weinberg Z."/>
            <person name="Ruzzo W.L."/>
            <person name="Wloga D."/>
            <person name="Gaertig J."/>
            <person name="Frankel J."/>
            <person name="Tsao C.-C."/>
            <person name="Gorovsky M.A."/>
            <person name="Keeling P.J."/>
            <person name="Waller R.F."/>
            <person name="Patron N.J."/>
            <person name="Cherry J.M."/>
            <person name="Stover N.A."/>
            <person name="Krieger C.J."/>
            <person name="del Toro C."/>
            <person name="Ryder H.F."/>
            <person name="Williamson S.C."/>
            <person name="Barbeau R.A."/>
            <person name="Hamilton E.P."/>
            <person name="Orias E."/>
        </authorList>
    </citation>
    <scope>NUCLEOTIDE SEQUENCE [LARGE SCALE GENOMIC DNA]</scope>
    <source>
        <strain evidence="5">SB210</strain>
    </source>
</reference>
<dbReference type="PANTHER" id="PTHR31600">
    <property type="entry name" value="TINY MACROCYSTS PROTEIN B-RELATED"/>
    <property type="match status" value="1"/>
</dbReference>
<dbReference type="Gene3D" id="3.30.450.20">
    <property type="entry name" value="PAS domain"/>
    <property type="match status" value="1"/>
</dbReference>
<feature type="transmembrane region" description="Helical" evidence="2">
    <location>
        <begin position="1447"/>
        <end position="1469"/>
    </location>
</feature>
<dbReference type="HOGENOM" id="CLU_001391_0_0_1"/>
<name>Q229B2_TETTS</name>
<sequence>MSNIEEKKDKKKDFLLEEKTGLEAILEDLKLVTYNTLYVLLKKEEPESVYSLIYATAADYIQMLNFPFNQGIGLAWNADSFMNWLFNVFNFFQLTNYMPITYFMFVFTLYLVCASILIVVIDIFYVSYKISKKKLTVTWPLDILRLLAQYFFTVLFLPITNTLVDIQKCSADSTGTLVLNNYDFTFLDVICYRGWHIVHVVICEFFNLIYISFAFLIAYTYFEPMMTVGDRKARQDSRGETTLIANKIIGTLILTFFPLGDSSYYWWIILCIFIPSIPLWWAYNIEDPYYDPYVARFYQIITTYYLWTNTNLFLCKLFGSSYTGGLIAWGIGLPFIILIMIYSNRNRINTLIKNQIKFTSGEQIQAHIKQVLQLIDYYKTDINSKILLIGYIEKHKEICLEEDCYLKMKKSKKKSKENQNEMEEACLNLIKELNRVYLNGVKKFPASTKLRISYAFFLTERMKRKDLAYEQFDIAGRTKPSFDQEFIIYRFKKMYEENQGNDNDGEDGDDDIIQQIQFDSALQLCEEYMKRALVMHKEFWQELKEENPSLSKLNIIGSKISQTVFQVKEQMNTMLKIREDIPKILKIFGQFFIYVLNEKESGLELIKKAKEQIVVGKEKEKDGKDGNYNYKDNPIPYLLVNNGHKYEVGQIIDLNSLFSIHFGYQREELIGKQVEIIIPQLISQYHQQIMITYYENIQLGQVESNYINEPQQRFGKNRNGYIFPIQYKVIPLNDEMSRYVVEFQTSQVKKSTAVIFTDEEGTIKDITPFCIFLFGLDSSTIKKQKSKIETIIPDWKNIQNYNQRKGKEICSSVKQIDGSTLQNYSNCQITQIVITMSVPDEEDDDILIQKPQLIGYCFRFEKIEKNDKSTHNTTKNSQRHNNSNSDQKSIHDDLMNQNKIDDVHTLNASINSPLIKQAFSSPNQFSNVFEQNLNQQTLAQKDEIREQHEQNSTDVLVSHTQFKSTQLNQQLIAKSDNLNTYRISNISKMIVDLMKPPQLDDFEFNDDDFNQDDNDIEITNRINYGIGIRTKRLWNNKLEYLGEHNSSDEEEEEDDLENSVFANQFADKFENVEDEHIFNQKNSFQTIKQALSSDYDHLSIKCFGFVSFVWVGILFGLSIYQYLFSSNLINGYYDYLVGIKYFNDRLFSINNIVSKTFDLVNLNTYPEMVSQLNQTEITLEMQNSINNIIGITTNMSDSSYSFFDQQQFDQPLEIYIFYSQQDKLIKNQSVTNAIFTINSLAQQLSQQPLSQISLNNPNIYTIIYNFFNTIYYNQRSLSQQIYQNISNQINSVDIVMIIILAVTFIITSLSVYLFIIFTVVIKEQKESVLFFFLEIPINNINYFYKHCEKFMDSFTSLRDAMNEKDNAKDDSSDEEEENIYQGNKNDDEEEDEMQTTREVSQYNSTDNLDQSSVNSAKSNEQQLQEELMKKRQKIIKKYKKHKFRGQAILIAKYIFVLVLSLLFSIISYVNLLQQKAQIQFVWPQFYSDTILQSTIAYYINVQKMMLIQPDFPVLRHTAESTGLQQLQSLLGTRTGLIDFNKGLQSQSITFQNNYYNVYYGSVCQFYNNPNYSQCNITVDQNFQLGLFTVVQAYFNILKTNLIYYEEGIQSAADITHRQIFIDADSSLYIYFQPLQNWFLQYEMQYCSNQFNTSLSIQSILLAVFLVCLFFSFLFLILRVLTQKSIEINRTIQMLNMIPFKVIKENISIRRFLRNLIKQQDKTKV</sequence>
<evidence type="ECO:0000259" key="3">
    <source>
        <dbReference type="PROSITE" id="PS50112"/>
    </source>
</evidence>
<protein>
    <submittedName>
        <fullName evidence="4">PAS domain S-box protein</fullName>
    </submittedName>
</protein>
<accession>Q229B2</accession>
<dbReference type="InterPro" id="IPR035965">
    <property type="entry name" value="PAS-like_dom_sf"/>
</dbReference>
<feature type="region of interest" description="Disordered" evidence="1">
    <location>
        <begin position="1363"/>
        <end position="1398"/>
    </location>
</feature>
<dbReference type="Proteomes" id="UP000009168">
    <property type="component" value="Unassembled WGS sequence"/>
</dbReference>
<dbReference type="KEGG" id="tet:TTHERM_01444900"/>
<dbReference type="RefSeq" id="XP_001029544.3">
    <property type="nucleotide sequence ID" value="XM_001029544.3"/>
</dbReference>
<gene>
    <name evidence="4" type="ORF">TTHERM_01444900</name>
</gene>
<dbReference type="OrthoDB" id="542352at2759"/>
<feature type="transmembrane region" description="Helical" evidence="2">
    <location>
        <begin position="197"/>
        <end position="222"/>
    </location>
</feature>
<organism evidence="4 5">
    <name type="scientific">Tetrahymena thermophila (strain SB210)</name>
    <dbReference type="NCBI Taxonomy" id="312017"/>
    <lineage>
        <taxon>Eukaryota</taxon>
        <taxon>Sar</taxon>
        <taxon>Alveolata</taxon>
        <taxon>Ciliophora</taxon>
        <taxon>Intramacronucleata</taxon>
        <taxon>Oligohymenophorea</taxon>
        <taxon>Hymenostomatida</taxon>
        <taxon>Tetrahymenina</taxon>
        <taxon>Tetrahymenidae</taxon>
        <taxon>Tetrahymena</taxon>
    </lineage>
</organism>
<feature type="transmembrane region" description="Helical" evidence="2">
    <location>
        <begin position="295"/>
        <end position="314"/>
    </location>
</feature>
<feature type="transmembrane region" description="Helical" evidence="2">
    <location>
        <begin position="1102"/>
        <end position="1123"/>
    </location>
</feature>
<dbReference type="InterPro" id="IPR057352">
    <property type="entry name" value="TPR_TmcB/C"/>
</dbReference>
<dbReference type="CDD" id="cd00130">
    <property type="entry name" value="PAS"/>
    <property type="match status" value="1"/>
</dbReference>
<feature type="region of interest" description="Disordered" evidence="1">
    <location>
        <begin position="868"/>
        <end position="890"/>
    </location>
</feature>
<feature type="transmembrane region" description="Helical" evidence="2">
    <location>
        <begin position="326"/>
        <end position="343"/>
    </location>
</feature>
<keyword evidence="2" id="KW-1133">Transmembrane helix</keyword>
<evidence type="ECO:0000313" key="5">
    <source>
        <dbReference type="Proteomes" id="UP000009168"/>
    </source>
</evidence>
<feature type="transmembrane region" description="Helical" evidence="2">
    <location>
        <begin position="243"/>
        <end position="259"/>
    </location>
</feature>
<dbReference type="SUPFAM" id="SSF55785">
    <property type="entry name" value="PYP-like sensor domain (PAS domain)"/>
    <property type="match status" value="1"/>
</dbReference>
<keyword evidence="5" id="KW-1185">Reference proteome</keyword>
<feature type="transmembrane region" description="Helical" evidence="2">
    <location>
        <begin position="265"/>
        <end position="283"/>
    </location>
</feature>
<dbReference type="GeneID" id="7826717"/>